<evidence type="ECO:0000313" key="6">
    <source>
        <dbReference type="EMBL" id="PPK33458.1"/>
    </source>
</evidence>
<evidence type="ECO:0000256" key="3">
    <source>
        <dbReference type="ARBA" id="ARBA00022723"/>
    </source>
</evidence>
<evidence type="ECO:0000256" key="2">
    <source>
        <dbReference type="ARBA" id="ARBA00022670"/>
    </source>
</evidence>
<keyword evidence="2" id="KW-0645">Protease</keyword>
<dbReference type="Pfam" id="PF01546">
    <property type="entry name" value="Peptidase_M20"/>
    <property type="match status" value="1"/>
</dbReference>
<dbReference type="InterPro" id="IPR036264">
    <property type="entry name" value="Bact_exopeptidase_dim_dom"/>
</dbReference>
<dbReference type="SUPFAM" id="SSF55031">
    <property type="entry name" value="Bacterial exopeptidase dimerisation domain"/>
    <property type="match status" value="1"/>
</dbReference>
<dbReference type="NCBIfam" id="NF006596">
    <property type="entry name" value="PRK09133.1"/>
    <property type="match status" value="1"/>
</dbReference>
<dbReference type="GO" id="GO:0006508">
    <property type="term" value="P:proteolysis"/>
    <property type="evidence" value="ECO:0007669"/>
    <property type="project" value="UniProtKB-KW"/>
</dbReference>
<proteinExistence type="inferred from homology"/>
<protein>
    <submittedName>
        <fullName evidence="6">Peptidase M20</fullName>
    </submittedName>
</protein>
<comment type="similarity">
    <text evidence="1">Belongs to the peptidase M20A family.</text>
</comment>
<accession>A0A2S6F7R7</accession>
<dbReference type="InterPro" id="IPR047177">
    <property type="entry name" value="Pept_M20A"/>
</dbReference>
<dbReference type="SUPFAM" id="SSF53187">
    <property type="entry name" value="Zn-dependent exopeptidases"/>
    <property type="match status" value="1"/>
</dbReference>
<evidence type="ECO:0000256" key="4">
    <source>
        <dbReference type="ARBA" id="ARBA00022801"/>
    </source>
</evidence>
<comment type="caution">
    <text evidence="6">The sequence shown here is derived from an EMBL/GenBank/DDBJ whole genome shotgun (WGS) entry which is preliminary data.</text>
</comment>
<dbReference type="Proteomes" id="UP000239239">
    <property type="component" value="Unassembled WGS sequence"/>
</dbReference>
<dbReference type="Gene3D" id="3.40.630.10">
    <property type="entry name" value="Zn peptidases"/>
    <property type="match status" value="1"/>
</dbReference>
<keyword evidence="3" id="KW-0479">Metal-binding</keyword>
<dbReference type="Gene3D" id="1.10.150.900">
    <property type="match status" value="1"/>
</dbReference>
<dbReference type="Pfam" id="PF07687">
    <property type="entry name" value="M20_dimer"/>
    <property type="match status" value="1"/>
</dbReference>
<dbReference type="GO" id="GO:0008233">
    <property type="term" value="F:peptidase activity"/>
    <property type="evidence" value="ECO:0007669"/>
    <property type="project" value="UniProtKB-KW"/>
</dbReference>
<dbReference type="EMBL" id="PQWY01000002">
    <property type="protein sequence ID" value="PPK33458.1"/>
    <property type="molecule type" value="Genomic_DNA"/>
</dbReference>
<reference evidence="6 7" key="1">
    <citation type="submission" date="2018-02" db="EMBL/GenBank/DDBJ databases">
        <title>Draft genome sequences of four Legionella pneumophila clinical strains isolated in Ontario.</title>
        <authorList>
            <person name="Fortuna A."/>
            <person name="Ramnarine R."/>
            <person name="Li A."/>
            <person name="Frantz C."/>
            <person name="Mallo G."/>
        </authorList>
    </citation>
    <scope>NUCLEOTIDE SEQUENCE [LARGE SCALE GENOMIC DNA]</scope>
    <source>
        <strain evidence="6 7">LG61</strain>
    </source>
</reference>
<evidence type="ECO:0000256" key="5">
    <source>
        <dbReference type="ARBA" id="ARBA00022833"/>
    </source>
</evidence>
<dbReference type="InterPro" id="IPR001261">
    <property type="entry name" value="ArgE/DapE_CS"/>
</dbReference>
<dbReference type="AlphaFoldDB" id="A0A2S6F7R7"/>
<sequence>MNGFHFMISKKITQISFSIALALIVGVAEAKTTRPADEQQLARSIYKQFIEVQSGFTTGSTTPLVEVAVKYLKKAGFSNEDIFVGGASPQKANLVVRYRGTGEKKPLLLLAHTDVVEAKASDWSMNPFQLTEKDGYFYGRGTLDDKAQAAIWIANLIQYKQEGFKPKRDIIVALTADEEGSSPYNGISWLIKNHKDLIEADFALNEGGWGDLTNGKKISQNIQVSEKYIVNYNLEVRNKGGHSSLPTKDNAIYRLAGALERLSKFSFPLKTNEVTAAYFRQMAAIETGPLKTEMIEASKGSKQAMQRLADSAPQWNAILRTTCTPTLLEGGHAMNALPQLAAVTINCRVLPEDSPEMVEQSLKTVINDSEVTLKRIGKLSRGPSSPLSPEILKTITHLTQRYWPEVPAIPIMVTGATDGRYLRSAGIPTYGVMGLFLDRDDFRAHGRDERISVESFYEAHAFLYDLVKQLSSNVT</sequence>
<name>A0A2S6F7R7_LEGPN</name>
<dbReference type="PANTHER" id="PTHR45962:SF1">
    <property type="entry name" value="N-FATTY-ACYL-AMINO ACID SYNTHASE_HYDROLASE PM20D1"/>
    <property type="match status" value="1"/>
</dbReference>
<dbReference type="OrthoDB" id="3665926at2"/>
<dbReference type="InterPro" id="IPR011650">
    <property type="entry name" value="Peptidase_M20_dimer"/>
</dbReference>
<keyword evidence="5" id="KW-0862">Zinc</keyword>
<dbReference type="GO" id="GO:0046872">
    <property type="term" value="F:metal ion binding"/>
    <property type="evidence" value="ECO:0007669"/>
    <property type="project" value="UniProtKB-KW"/>
</dbReference>
<evidence type="ECO:0000256" key="1">
    <source>
        <dbReference type="ARBA" id="ARBA00006247"/>
    </source>
</evidence>
<evidence type="ECO:0000313" key="7">
    <source>
        <dbReference type="Proteomes" id="UP000239239"/>
    </source>
</evidence>
<dbReference type="CDD" id="cd05675">
    <property type="entry name" value="M20_yscS_like"/>
    <property type="match status" value="1"/>
</dbReference>
<dbReference type="Gene3D" id="3.30.70.360">
    <property type="match status" value="1"/>
</dbReference>
<organism evidence="6 7">
    <name type="scientific">Legionella pneumophila</name>
    <dbReference type="NCBI Taxonomy" id="446"/>
    <lineage>
        <taxon>Bacteria</taxon>
        <taxon>Pseudomonadati</taxon>
        <taxon>Pseudomonadota</taxon>
        <taxon>Gammaproteobacteria</taxon>
        <taxon>Legionellales</taxon>
        <taxon>Legionellaceae</taxon>
        <taxon>Legionella</taxon>
    </lineage>
</organism>
<dbReference type="InterPro" id="IPR002933">
    <property type="entry name" value="Peptidase_M20"/>
</dbReference>
<keyword evidence="4" id="KW-0378">Hydrolase</keyword>
<dbReference type="PANTHER" id="PTHR45962">
    <property type="entry name" value="N-FATTY-ACYL-AMINO ACID SYNTHASE/HYDROLASE PM20D1"/>
    <property type="match status" value="1"/>
</dbReference>
<dbReference type="PROSITE" id="PS00758">
    <property type="entry name" value="ARGE_DAPE_CPG2_1"/>
    <property type="match status" value="1"/>
</dbReference>
<gene>
    <name evidence="6" type="ORF">C3928_01620</name>
</gene>